<evidence type="ECO:0000313" key="15">
    <source>
        <dbReference type="EMBL" id="KAK3037193.1"/>
    </source>
</evidence>
<reference evidence="15" key="1">
    <citation type="submission" date="2022-12" db="EMBL/GenBank/DDBJ databases">
        <title>Draft genome assemblies for two species of Escallonia (Escalloniales).</title>
        <authorList>
            <person name="Chanderbali A."/>
            <person name="Dervinis C."/>
            <person name="Anghel I."/>
            <person name="Soltis D."/>
            <person name="Soltis P."/>
            <person name="Zapata F."/>
        </authorList>
    </citation>
    <scope>NUCLEOTIDE SEQUENCE</scope>
    <source>
        <strain evidence="15">UCBG64.0493</strain>
        <tissue evidence="15">Leaf</tissue>
    </source>
</reference>
<dbReference type="Gene3D" id="1.20.5.3310">
    <property type="match status" value="1"/>
</dbReference>
<name>A0AA88X5E6_9ASTE</name>
<evidence type="ECO:0000256" key="10">
    <source>
        <dbReference type="ARBA" id="ARBA00023078"/>
    </source>
</evidence>
<keyword evidence="2" id="KW-0813">Transport</keyword>
<evidence type="ECO:0008006" key="17">
    <source>
        <dbReference type="Google" id="ProtNLM"/>
    </source>
</evidence>
<keyword evidence="9" id="KW-0811">Translocation</keyword>
<feature type="region of interest" description="Disordered" evidence="13">
    <location>
        <begin position="202"/>
        <end position="227"/>
    </location>
</feature>
<evidence type="ECO:0000256" key="13">
    <source>
        <dbReference type="SAM" id="MobiDB-lite"/>
    </source>
</evidence>
<accession>A0AA88X5E6</accession>
<dbReference type="GO" id="GO:0009535">
    <property type="term" value="C:chloroplast thylakoid membrane"/>
    <property type="evidence" value="ECO:0007669"/>
    <property type="project" value="UniProtKB-SubCell"/>
</dbReference>
<dbReference type="InterPro" id="IPR003369">
    <property type="entry name" value="TatA/B/E"/>
</dbReference>
<keyword evidence="10" id="KW-0793">Thylakoid</keyword>
<evidence type="ECO:0000256" key="12">
    <source>
        <dbReference type="ARBA" id="ARBA00025340"/>
    </source>
</evidence>
<dbReference type="GO" id="GO:0043953">
    <property type="term" value="P:protein transport by the Tat complex"/>
    <property type="evidence" value="ECO:0007669"/>
    <property type="project" value="InterPro"/>
</dbReference>
<dbReference type="Pfam" id="PF02416">
    <property type="entry name" value="TatA_B_E"/>
    <property type="match status" value="1"/>
</dbReference>
<keyword evidence="3" id="KW-0150">Chloroplast</keyword>
<dbReference type="GO" id="GO:0033281">
    <property type="term" value="C:TAT protein transport complex"/>
    <property type="evidence" value="ECO:0007669"/>
    <property type="project" value="UniProtKB-ARBA"/>
</dbReference>
<feature type="compositionally biased region" description="Polar residues" evidence="13">
    <location>
        <begin position="110"/>
        <end position="122"/>
    </location>
</feature>
<organism evidence="15 16">
    <name type="scientific">Escallonia herrerae</name>
    <dbReference type="NCBI Taxonomy" id="1293975"/>
    <lineage>
        <taxon>Eukaryota</taxon>
        <taxon>Viridiplantae</taxon>
        <taxon>Streptophyta</taxon>
        <taxon>Embryophyta</taxon>
        <taxon>Tracheophyta</taxon>
        <taxon>Spermatophyta</taxon>
        <taxon>Magnoliopsida</taxon>
        <taxon>eudicotyledons</taxon>
        <taxon>Gunneridae</taxon>
        <taxon>Pentapetalae</taxon>
        <taxon>asterids</taxon>
        <taxon>campanulids</taxon>
        <taxon>Escalloniales</taxon>
        <taxon>Escalloniaceae</taxon>
        <taxon>Escallonia</taxon>
    </lineage>
</organism>
<evidence type="ECO:0000256" key="3">
    <source>
        <dbReference type="ARBA" id="ARBA00022528"/>
    </source>
</evidence>
<dbReference type="NCBIfam" id="TIGR01411">
    <property type="entry name" value="tatAE"/>
    <property type="match status" value="1"/>
</dbReference>
<keyword evidence="4" id="KW-0934">Plastid</keyword>
<dbReference type="EMBL" id="JAVXUP010000127">
    <property type="protein sequence ID" value="KAK3037193.1"/>
    <property type="molecule type" value="Genomic_DNA"/>
</dbReference>
<keyword evidence="8 14" id="KW-1133">Transmembrane helix</keyword>
<evidence type="ECO:0000256" key="5">
    <source>
        <dbReference type="ARBA" id="ARBA00022692"/>
    </source>
</evidence>
<evidence type="ECO:0000256" key="1">
    <source>
        <dbReference type="ARBA" id="ARBA00004581"/>
    </source>
</evidence>
<feature type="non-terminal residue" evidence="15">
    <location>
        <position position="242"/>
    </location>
</feature>
<dbReference type="FunFam" id="1.20.5.3310:FF:000003">
    <property type="entry name" value="Sec-independent protein translocase protein TATB, chloroplastic"/>
    <property type="match status" value="1"/>
</dbReference>
<feature type="compositionally biased region" description="Polar residues" evidence="13">
    <location>
        <begin position="202"/>
        <end position="214"/>
    </location>
</feature>
<feature type="region of interest" description="Disordered" evidence="13">
    <location>
        <begin position="78"/>
        <end position="128"/>
    </location>
</feature>
<evidence type="ECO:0000256" key="14">
    <source>
        <dbReference type="SAM" id="Phobius"/>
    </source>
</evidence>
<evidence type="ECO:0000256" key="8">
    <source>
        <dbReference type="ARBA" id="ARBA00022989"/>
    </source>
</evidence>
<dbReference type="AlphaFoldDB" id="A0AA88X5E6"/>
<dbReference type="PANTHER" id="PTHR33162:SF3">
    <property type="entry name" value="SEC-INDEPENDENT PROTEIN TRANSLOCASE PROTEIN TATB, CHLOROPLASTIC"/>
    <property type="match status" value="1"/>
</dbReference>
<evidence type="ECO:0000256" key="6">
    <source>
        <dbReference type="ARBA" id="ARBA00022927"/>
    </source>
</evidence>
<keyword evidence="5 14" id="KW-0812">Transmembrane</keyword>
<comment type="subcellular location">
    <subcellularLocation>
        <location evidence="1">Plastid</location>
        <location evidence="1">Chloroplast thylakoid membrane</location>
        <topology evidence="1">Single-pass membrane protein</topology>
    </subcellularLocation>
</comment>
<gene>
    <name evidence="15" type="ORF">RJ639_030086</name>
</gene>
<feature type="non-terminal residue" evidence="15">
    <location>
        <position position="1"/>
    </location>
</feature>
<proteinExistence type="predicted"/>
<feature type="transmembrane region" description="Helical" evidence="14">
    <location>
        <begin position="15"/>
        <end position="38"/>
    </location>
</feature>
<sequence length="242" mass="25762">GGVVERKTKCKGKGVFASLFGVGAPEALVIGVVALLVFGPKGLAEVARNLGKTLREFQPTIRELQDVSREFKSTLEREIGLDDIQNSTQGNYSSKTTSTTPSPSPTSGSADSQVTVDTNGLSSPKGAYSSEDYLKITEEQLKASAAVQQKSVDSPGEGQLESQAQSQGLSILMSLGNSLPFPQPLPLGPNVYSYATAIRNPSRSCSKDASTPEATQKRDVTPQKRSIAKKIKKVQDFISIKI</sequence>
<comment type="caution">
    <text evidence="15">The sequence shown here is derived from an EMBL/GenBank/DDBJ whole genome shotgun (WGS) entry which is preliminary data.</text>
</comment>
<keyword evidence="16" id="KW-1185">Reference proteome</keyword>
<comment type="function">
    <text evidence="12">Part of the twin-arginine translocation (Tat) system that transports large folded proteins containing a characteristic twin-arginine motif in their signal peptide across the thylakoid membrane. Involved in delta pH-dependent protein transport required for chloroplast development, especially thylakoid membrane formation. TATC and TATB mediate precursor recognition, whereas TATA facilitates translocation.</text>
</comment>
<keyword evidence="7" id="KW-0809">Transit peptide</keyword>
<evidence type="ECO:0000256" key="9">
    <source>
        <dbReference type="ARBA" id="ARBA00023010"/>
    </source>
</evidence>
<dbReference type="Proteomes" id="UP001188597">
    <property type="component" value="Unassembled WGS sequence"/>
</dbReference>
<evidence type="ECO:0000256" key="4">
    <source>
        <dbReference type="ARBA" id="ARBA00022640"/>
    </source>
</evidence>
<dbReference type="PANTHER" id="PTHR33162">
    <property type="entry name" value="SEC-INDEPENDENT PROTEIN TRANSLOCASE PROTEIN TATA, CHLOROPLASTIC"/>
    <property type="match status" value="1"/>
</dbReference>
<keyword evidence="6" id="KW-0653">Protein transport</keyword>
<keyword evidence="11 14" id="KW-0472">Membrane</keyword>
<evidence type="ECO:0000256" key="7">
    <source>
        <dbReference type="ARBA" id="ARBA00022946"/>
    </source>
</evidence>
<evidence type="ECO:0000313" key="16">
    <source>
        <dbReference type="Proteomes" id="UP001188597"/>
    </source>
</evidence>
<feature type="compositionally biased region" description="Low complexity" evidence="13">
    <location>
        <begin position="93"/>
        <end position="109"/>
    </location>
</feature>
<dbReference type="InterPro" id="IPR006312">
    <property type="entry name" value="TatA/E"/>
</dbReference>
<dbReference type="GO" id="GO:0006886">
    <property type="term" value="P:intracellular protein transport"/>
    <property type="evidence" value="ECO:0007669"/>
    <property type="project" value="UniProtKB-ARBA"/>
</dbReference>
<evidence type="ECO:0000256" key="2">
    <source>
        <dbReference type="ARBA" id="ARBA00022448"/>
    </source>
</evidence>
<evidence type="ECO:0000256" key="11">
    <source>
        <dbReference type="ARBA" id="ARBA00023136"/>
    </source>
</evidence>
<protein>
    <recommendedName>
        <fullName evidence="17">Sec-independent protein translocase protein TatA</fullName>
    </recommendedName>
</protein>